<keyword evidence="4 7" id="KW-0812">Transmembrane</keyword>
<comment type="similarity">
    <text evidence="7">Belongs to the binding-protein-dependent transport system permease family.</text>
</comment>
<keyword evidence="5 7" id="KW-1133">Transmembrane helix</keyword>
<dbReference type="GO" id="GO:0055085">
    <property type="term" value="P:transmembrane transport"/>
    <property type="evidence" value="ECO:0007669"/>
    <property type="project" value="InterPro"/>
</dbReference>
<feature type="transmembrane region" description="Helical" evidence="7">
    <location>
        <begin position="16"/>
        <end position="37"/>
    </location>
</feature>
<evidence type="ECO:0000256" key="7">
    <source>
        <dbReference type="RuleBase" id="RU363032"/>
    </source>
</evidence>
<dbReference type="InterPro" id="IPR000515">
    <property type="entry name" value="MetI-like"/>
</dbReference>
<protein>
    <submittedName>
        <fullName evidence="9">ABC transporter permease</fullName>
    </submittedName>
</protein>
<accession>A0A291H0E3</accession>
<evidence type="ECO:0000313" key="10">
    <source>
        <dbReference type="Proteomes" id="UP000217889"/>
    </source>
</evidence>
<dbReference type="PROSITE" id="PS50928">
    <property type="entry name" value="ABC_TM1"/>
    <property type="match status" value="1"/>
</dbReference>
<dbReference type="PANTHER" id="PTHR43744:SF9">
    <property type="entry name" value="POLYGALACTURONAN_RHAMNOGALACTURONAN TRANSPORT SYSTEM PERMEASE PROTEIN YTCP"/>
    <property type="match status" value="1"/>
</dbReference>
<comment type="subcellular location">
    <subcellularLocation>
        <location evidence="1 7">Cell membrane</location>
        <topology evidence="1 7">Multi-pass membrane protein</topology>
    </subcellularLocation>
</comment>
<dbReference type="EMBL" id="CP023564">
    <property type="protein sequence ID" value="ATG55826.1"/>
    <property type="molecule type" value="Genomic_DNA"/>
</dbReference>
<evidence type="ECO:0000256" key="1">
    <source>
        <dbReference type="ARBA" id="ARBA00004651"/>
    </source>
</evidence>
<sequence>MSTITRPAWAGKPRPVALVLKSVTIVLILAVILFPFLTVISTSLSSAEDVAAAGGYVVWPRSVSFEAYQQVLSGGIVTRALLITAGVTAVGTALSVTVTVLAAWGLSRRTFFQGPVLMTVMLTFLFAPSMIPLYLVVKQLGLLNSLWSLILPGAFSVFNMVVVRGFMMGIPQELVDSAKIDGAGEFRILRQIIVPLSRAVIAVVALFYAVGYWNAFFNAMLYIDDTAKWTLQLVLRSYVLQGSSLVGTSTDSVAPPPQSVQMAVVMIAIIPILMVYPFVQRHLTKGVLTGAVKG</sequence>
<evidence type="ECO:0000256" key="6">
    <source>
        <dbReference type="ARBA" id="ARBA00023136"/>
    </source>
</evidence>
<dbReference type="CDD" id="cd06261">
    <property type="entry name" value="TM_PBP2"/>
    <property type="match status" value="1"/>
</dbReference>
<feature type="transmembrane region" description="Helical" evidence="7">
    <location>
        <begin position="188"/>
        <end position="210"/>
    </location>
</feature>
<evidence type="ECO:0000256" key="4">
    <source>
        <dbReference type="ARBA" id="ARBA00022692"/>
    </source>
</evidence>
<name>A0A291H0E3_9MICO</name>
<dbReference type="PANTHER" id="PTHR43744">
    <property type="entry name" value="ABC TRANSPORTER PERMEASE PROTEIN MG189-RELATED-RELATED"/>
    <property type="match status" value="1"/>
</dbReference>
<keyword evidence="6 7" id="KW-0472">Membrane</keyword>
<feature type="transmembrane region" description="Helical" evidence="7">
    <location>
        <begin position="149"/>
        <end position="167"/>
    </location>
</feature>
<dbReference type="Pfam" id="PF00528">
    <property type="entry name" value="BPD_transp_1"/>
    <property type="match status" value="1"/>
</dbReference>
<evidence type="ECO:0000313" key="9">
    <source>
        <dbReference type="EMBL" id="ATG55826.1"/>
    </source>
</evidence>
<evidence type="ECO:0000256" key="5">
    <source>
        <dbReference type="ARBA" id="ARBA00022989"/>
    </source>
</evidence>
<dbReference type="Proteomes" id="UP000217889">
    <property type="component" value="Chromosome"/>
</dbReference>
<evidence type="ECO:0000256" key="2">
    <source>
        <dbReference type="ARBA" id="ARBA00022448"/>
    </source>
</evidence>
<dbReference type="Gene3D" id="1.10.3720.10">
    <property type="entry name" value="MetI-like"/>
    <property type="match status" value="1"/>
</dbReference>
<dbReference type="SUPFAM" id="SSF161098">
    <property type="entry name" value="MetI-like"/>
    <property type="match status" value="1"/>
</dbReference>
<dbReference type="KEGG" id="bgg:CFK41_14360"/>
<dbReference type="AlphaFoldDB" id="A0A291H0E3"/>
<organism evidence="9 10">
    <name type="scientific">Brachybacterium ginsengisoli</name>
    <dbReference type="NCBI Taxonomy" id="1331682"/>
    <lineage>
        <taxon>Bacteria</taxon>
        <taxon>Bacillati</taxon>
        <taxon>Actinomycetota</taxon>
        <taxon>Actinomycetes</taxon>
        <taxon>Micrococcales</taxon>
        <taxon>Dermabacteraceae</taxon>
        <taxon>Brachybacterium</taxon>
    </lineage>
</organism>
<keyword evidence="10" id="KW-1185">Reference proteome</keyword>
<evidence type="ECO:0000256" key="3">
    <source>
        <dbReference type="ARBA" id="ARBA00022475"/>
    </source>
</evidence>
<feature type="transmembrane region" description="Helical" evidence="7">
    <location>
        <begin position="260"/>
        <end position="279"/>
    </location>
</feature>
<feature type="domain" description="ABC transmembrane type-1" evidence="8">
    <location>
        <begin position="81"/>
        <end position="279"/>
    </location>
</feature>
<evidence type="ECO:0000259" key="8">
    <source>
        <dbReference type="PROSITE" id="PS50928"/>
    </source>
</evidence>
<gene>
    <name evidence="9" type="ORF">CFK41_14360</name>
</gene>
<dbReference type="GO" id="GO:0005886">
    <property type="term" value="C:plasma membrane"/>
    <property type="evidence" value="ECO:0007669"/>
    <property type="project" value="UniProtKB-SubCell"/>
</dbReference>
<keyword evidence="3" id="KW-1003">Cell membrane</keyword>
<feature type="transmembrane region" description="Helical" evidence="7">
    <location>
        <begin position="116"/>
        <end position="137"/>
    </location>
</feature>
<keyword evidence="2 7" id="KW-0813">Transport</keyword>
<reference evidence="9 10" key="1">
    <citation type="journal article" date="2014" name="Int. J. Syst. Evol. Microbiol.">
        <title>Brachybacterium ginsengisoli sp. nov., isolated from soil of a ginseng field.</title>
        <authorList>
            <person name="Hoang V.A."/>
            <person name="Kim Y.J."/>
            <person name="Nguyen N.L."/>
            <person name="Yang D.C."/>
        </authorList>
    </citation>
    <scope>NUCLEOTIDE SEQUENCE [LARGE SCALE GENOMIC DNA]</scope>
    <source>
        <strain evidence="9 10">DCY80</strain>
    </source>
</reference>
<dbReference type="InterPro" id="IPR035906">
    <property type="entry name" value="MetI-like_sf"/>
</dbReference>
<dbReference type="OrthoDB" id="3524874at2"/>
<dbReference type="RefSeq" id="WP_096800286.1">
    <property type="nucleotide sequence ID" value="NZ_CP023564.1"/>
</dbReference>
<proteinExistence type="inferred from homology"/>
<feature type="transmembrane region" description="Helical" evidence="7">
    <location>
        <begin position="80"/>
        <end position="104"/>
    </location>
</feature>